<reference evidence="1" key="1">
    <citation type="journal article" date="2014" name="Front. Microbiol.">
        <title>High frequency of phylogenetically diverse reductive dehalogenase-homologous genes in deep subseafloor sedimentary metagenomes.</title>
        <authorList>
            <person name="Kawai M."/>
            <person name="Futagami T."/>
            <person name="Toyoda A."/>
            <person name="Takaki Y."/>
            <person name="Nishi S."/>
            <person name="Hori S."/>
            <person name="Arai W."/>
            <person name="Tsubouchi T."/>
            <person name="Morono Y."/>
            <person name="Uchiyama I."/>
            <person name="Ito T."/>
            <person name="Fujiyama A."/>
            <person name="Inagaki F."/>
            <person name="Takami H."/>
        </authorList>
    </citation>
    <scope>NUCLEOTIDE SEQUENCE</scope>
    <source>
        <strain evidence="1">Expedition CK06-06</strain>
    </source>
</reference>
<proteinExistence type="predicted"/>
<organism evidence="1">
    <name type="scientific">marine sediment metagenome</name>
    <dbReference type="NCBI Taxonomy" id="412755"/>
    <lineage>
        <taxon>unclassified sequences</taxon>
        <taxon>metagenomes</taxon>
        <taxon>ecological metagenomes</taxon>
    </lineage>
</organism>
<sequence>MQGISRLSRKRAESRIRLAISFGSRKIGRQSELLAFSWGFEGLVVAEFALEGVQFHPESFLTGVGPKLLGNFLAL</sequence>
<dbReference type="Gene3D" id="3.40.50.880">
    <property type="match status" value="1"/>
</dbReference>
<protein>
    <recommendedName>
        <fullName evidence="2">Glutamine amidotransferase domain-containing protein</fullName>
    </recommendedName>
</protein>
<evidence type="ECO:0000313" key="1">
    <source>
        <dbReference type="EMBL" id="GAJ16630.1"/>
    </source>
</evidence>
<dbReference type="InterPro" id="IPR029062">
    <property type="entry name" value="Class_I_gatase-like"/>
</dbReference>
<gene>
    <name evidence="1" type="ORF">S12H4_60840</name>
</gene>
<dbReference type="SUPFAM" id="SSF52317">
    <property type="entry name" value="Class I glutamine amidotransferase-like"/>
    <property type="match status" value="1"/>
</dbReference>
<dbReference type="EMBL" id="BARW01040163">
    <property type="protein sequence ID" value="GAJ16630.1"/>
    <property type="molecule type" value="Genomic_DNA"/>
</dbReference>
<comment type="caution">
    <text evidence="1">The sequence shown here is derived from an EMBL/GenBank/DDBJ whole genome shotgun (WGS) entry which is preliminary data.</text>
</comment>
<name>X1VXR1_9ZZZZ</name>
<dbReference type="AlphaFoldDB" id="X1VXR1"/>
<evidence type="ECO:0008006" key="2">
    <source>
        <dbReference type="Google" id="ProtNLM"/>
    </source>
</evidence>
<accession>X1VXR1</accession>